<sequence>MRKIHYKSNNAYLGMASFESMSEDTLYFLQMPDYVFVGLNTPIEGNVNVMNCQLRNIPVVRSAILGRSYLFEAGKNLWIGLASKEQIEEAILQEILIDALKNIGVEATIRINDILAGVQQLGMTAPSLKIPGGFMVAGQITFDADFQKVEECLVMPNDKWVDKAPATNIGDWILPLSKLTPTTINQFVEAVTVSTAKILNIDIKDGQFNQEELAEMTRLKGEYMSNDWLNPIGHFGHLRPGLY</sequence>
<protein>
    <recommendedName>
        <fullName evidence="1">BPL/LPL catalytic domain-containing protein</fullName>
    </recommendedName>
</protein>
<organism evidence="2 3">
    <name type="scientific">Candidatus Buchananbacteria bacterium RIFCSPLOWO2_01_FULL_39_33</name>
    <dbReference type="NCBI Taxonomy" id="1797543"/>
    <lineage>
        <taxon>Bacteria</taxon>
        <taxon>Candidatus Buchananiibacteriota</taxon>
    </lineage>
</organism>
<evidence type="ECO:0000259" key="1">
    <source>
        <dbReference type="Pfam" id="PF21948"/>
    </source>
</evidence>
<dbReference type="Pfam" id="PF21948">
    <property type="entry name" value="LplA-B_cat"/>
    <property type="match status" value="1"/>
</dbReference>
<evidence type="ECO:0000313" key="3">
    <source>
        <dbReference type="Proteomes" id="UP000177376"/>
    </source>
</evidence>
<accession>A0A1G1YJ78</accession>
<dbReference type="AlphaFoldDB" id="A0A1G1YJ78"/>
<comment type="caution">
    <text evidence="2">The sequence shown here is derived from an EMBL/GenBank/DDBJ whole genome shotgun (WGS) entry which is preliminary data.</text>
</comment>
<evidence type="ECO:0000313" key="2">
    <source>
        <dbReference type="EMBL" id="OGY52331.1"/>
    </source>
</evidence>
<dbReference type="PANTHER" id="PTHR43679:SF2">
    <property type="entry name" value="OCTANOYL-[GCVH]:PROTEIN N-OCTANOYLTRANSFERASE"/>
    <property type="match status" value="1"/>
</dbReference>
<dbReference type="InterPro" id="IPR050664">
    <property type="entry name" value="Octanoyltrans_LipM/LipL"/>
</dbReference>
<proteinExistence type="predicted"/>
<feature type="domain" description="BPL/LPL catalytic" evidence="1">
    <location>
        <begin position="19"/>
        <end position="192"/>
    </location>
</feature>
<dbReference type="SUPFAM" id="SSF55681">
    <property type="entry name" value="Class II aaRS and biotin synthetases"/>
    <property type="match status" value="1"/>
</dbReference>
<dbReference type="InterPro" id="IPR045864">
    <property type="entry name" value="aa-tRNA-synth_II/BPL/LPL"/>
</dbReference>
<reference evidence="2 3" key="1">
    <citation type="journal article" date="2016" name="Nat. Commun.">
        <title>Thousands of microbial genomes shed light on interconnected biogeochemical processes in an aquifer system.</title>
        <authorList>
            <person name="Anantharaman K."/>
            <person name="Brown C.T."/>
            <person name="Hug L.A."/>
            <person name="Sharon I."/>
            <person name="Castelle C.J."/>
            <person name="Probst A.J."/>
            <person name="Thomas B.C."/>
            <person name="Singh A."/>
            <person name="Wilkins M.J."/>
            <person name="Karaoz U."/>
            <person name="Brodie E.L."/>
            <person name="Williams K.H."/>
            <person name="Hubbard S.S."/>
            <person name="Banfield J.F."/>
        </authorList>
    </citation>
    <scope>NUCLEOTIDE SEQUENCE [LARGE SCALE GENOMIC DNA]</scope>
</reference>
<dbReference type="EMBL" id="MHIM01000021">
    <property type="protein sequence ID" value="OGY52331.1"/>
    <property type="molecule type" value="Genomic_DNA"/>
</dbReference>
<dbReference type="PANTHER" id="PTHR43679">
    <property type="entry name" value="OCTANOYLTRANSFERASE LIPM-RELATED"/>
    <property type="match status" value="1"/>
</dbReference>
<name>A0A1G1YJ78_9BACT</name>
<gene>
    <name evidence="2" type="ORF">A3A02_04685</name>
</gene>
<dbReference type="InterPro" id="IPR004143">
    <property type="entry name" value="BPL_LPL_catalytic"/>
</dbReference>
<dbReference type="Gene3D" id="3.30.930.10">
    <property type="entry name" value="Bira Bifunctional Protein, Domain 2"/>
    <property type="match status" value="1"/>
</dbReference>
<dbReference type="Proteomes" id="UP000177376">
    <property type="component" value="Unassembled WGS sequence"/>
</dbReference>